<evidence type="ECO:0000259" key="1">
    <source>
        <dbReference type="Pfam" id="PF25298"/>
    </source>
</evidence>
<reference evidence="2" key="1">
    <citation type="submission" date="2020-04" db="EMBL/GenBank/DDBJ databases">
        <authorList>
            <person name="Alioto T."/>
            <person name="Alioto T."/>
            <person name="Gomez Garrido J."/>
        </authorList>
    </citation>
    <scope>NUCLEOTIDE SEQUENCE</scope>
    <source>
        <strain evidence="2">A484AB</strain>
    </source>
</reference>
<accession>A0A6S7L3W8</accession>
<dbReference type="InterPro" id="IPR057251">
    <property type="entry name" value="FP_C"/>
</dbReference>
<feature type="non-terminal residue" evidence="2">
    <location>
        <position position="1"/>
    </location>
</feature>
<sequence length="311" mass="35824">ALIQLSTRFNGLSKQVEGVADAIDEIQRYSYQYNVKILGIPETKQDESSFDTTALCVGLFKGMGVDINHEDIDISHRVPIRKVSIHPKPIICKFVRRISKERVMSLKRDACKVNPVDVGLPENSSLNNVKIFDHLTPKTQSILFEAKKCKDQHNYSFCWTKNSTVYLRKSEDSRPIIAFLNDNSFNKLIYEQTHDQPKSNDVFSSYLDPDLNAFQHSATLSTNYVQNAITQIRRRQVLTICQCMLISLLSNLAKFFEKAMTKLARNIVPKLYAKIWLYSSNLYFAHFCMNIQYSRCRITILLVMSIHIIRA</sequence>
<dbReference type="Proteomes" id="UP001152795">
    <property type="component" value="Unassembled WGS sequence"/>
</dbReference>
<dbReference type="Pfam" id="PF25298">
    <property type="entry name" value="Baculo_FP_2nd"/>
    <property type="match status" value="1"/>
</dbReference>
<dbReference type="AlphaFoldDB" id="A0A6S7L3W8"/>
<feature type="non-terminal residue" evidence="2">
    <location>
        <position position="311"/>
    </location>
</feature>
<evidence type="ECO:0000313" key="2">
    <source>
        <dbReference type="EMBL" id="CAB4032982.1"/>
    </source>
</evidence>
<organism evidence="2 3">
    <name type="scientific">Paramuricea clavata</name>
    <name type="common">Red gorgonian</name>
    <name type="synonym">Violescent sea-whip</name>
    <dbReference type="NCBI Taxonomy" id="317549"/>
    <lineage>
        <taxon>Eukaryota</taxon>
        <taxon>Metazoa</taxon>
        <taxon>Cnidaria</taxon>
        <taxon>Anthozoa</taxon>
        <taxon>Octocorallia</taxon>
        <taxon>Malacalcyonacea</taxon>
        <taxon>Plexauridae</taxon>
        <taxon>Paramuricea</taxon>
    </lineage>
</organism>
<dbReference type="EMBL" id="CACRXK020018857">
    <property type="protein sequence ID" value="CAB4032982.1"/>
    <property type="molecule type" value="Genomic_DNA"/>
</dbReference>
<dbReference type="OrthoDB" id="7474654at2759"/>
<comment type="caution">
    <text evidence="2">The sequence shown here is derived from an EMBL/GenBank/DDBJ whole genome shotgun (WGS) entry which is preliminary data.</text>
</comment>
<gene>
    <name evidence="2" type="ORF">PACLA_8A048076</name>
</gene>
<dbReference type="Gene3D" id="3.30.70.1820">
    <property type="entry name" value="L1 transposable element, RRM domain"/>
    <property type="match status" value="1"/>
</dbReference>
<name>A0A6S7L3W8_PARCT</name>
<protein>
    <recommendedName>
        <fullName evidence="1">FP protein C-terminal domain-containing protein</fullName>
    </recommendedName>
</protein>
<proteinExistence type="predicted"/>
<keyword evidence="3" id="KW-1185">Reference proteome</keyword>
<feature type="domain" description="FP protein C-terminal" evidence="1">
    <location>
        <begin position="136"/>
        <end position="184"/>
    </location>
</feature>
<evidence type="ECO:0000313" key="3">
    <source>
        <dbReference type="Proteomes" id="UP001152795"/>
    </source>
</evidence>